<evidence type="ECO:0000256" key="2">
    <source>
        <dbReference type="SAM" id="Phobius"/>
    </source>
</evidence>
<dbReference type="Gene3D" id="3.40.630.190">
    <property type="entry name" value="LCP protein"/>
    <property type="match status" value="1"/>
</dbReference>
<dbReference type="Proteomes" id="UP000654471">
    <property type="component" value="Unassembled WGS sequence"/>
</dbReference>
<dbReference type="PANTHER" id="PTHR33392">
    <property type="entry name" value="POLYISOPRENYL-TEICHOIC ACID--PEPTIDOGLYCAN TEICHOIC ACID TRANSFERASE TAGU"/>
    <property type="match status" value="1"/>
</dbReference>
<feature type="transmembrane region" description="Helical" evidence="2">
    <location>
        <begin position="21"/>
        <end position="41"/>
    </location>
</feature>
<comment type="caution">
    <text evidence="4">The sequence shown here is derived from an EMBL/GenBank/DDBJ whole genome shotgun (WGS) entry which is preliminary data.</text>
</comment>
<dbReference type="InterPro" id="IPR004474">
    <property type="entry name" value="LytR_CpsA_psr"/>
</dbReference>
<organism evidence="4 5">
    <name type="scientific">Streptomyces albospinus</name>
    <dbReference type="NCBI Taxonomy" id="285515"/>
    <lineage>
        <taxon>Bacteria</taxon>
        <taxon>Bacillati</taxon>
        <taxon>Actinomycetota</taxon>
        <taxon>Actinomycetes</taxon>
        <taxon>Kitasatosporales</taxon>
        <taxon>Streptomycetaceae</taxon>
        <taxon>Streptomyces</taxon>
    </lineage>
</organism>
<dbReference type="EMBL" id="BMRP01000002">
    <property type="protein sequence ID" value="GGU47062.1"/>
    <property type="molecule type" value="Genomic_DNA"/>
</dbReference>
<proteinExistence type="inferred from homology"/>
<name>A0ABQ2UPH3_9ACTN</name>
<evidence type="ECO:0000256" key="1">
    <source>
        <dbReference type="ARBA" id="ARBA00006068"/>
    </source>
</evidence>
<keyword evidence="2" id="KW-0472">Membrane</keyword>
<evidence type="ECO:0000313" key="4">
    <source>
        <dbReference type="EMBL" id="GGU47062.1"/>
    </source>
</evidence>
<dbReference type="InterPro" id="IPR050922">
    <property type="entry name" value="LytR/CpsA/Psr_CW_biosynth"/>
</dbReference>
<comment type="similarity">
    <text evidence="1">Belongs to the LytR/CpsA/Psr (LCP) family.</text>
</comment>
<protein>
    <submittedName>
        <fullName evidence="4">Transcriptional regulator</fullName>
    </submittedName>
</protein>
<gene>
    <name evidence="4" type="ORF">GCM10010211_08510</name>
</gene>
<accession>A0ABQ2UPH3</accession>
<dbReference type="Pfam" id="PF03816">
    <property type="entry name" value="LytR_cpsA_psr"/>
    <property type="match status" value="1"/>
</dbReference>
<keyword evidence="2" id="KW-0812">Transmembrane</keyword>
<dbReference type="NCBIfam" id="TIGR00350">
    <property type="entry name" value="lytR_cpsA_psr"/>
    <property type="match status" value="1"/>
</dbReference>
<dbReference type="PANTHER" id="PTHR33392:SF6">
    <property type="entry name" value="POLYISOPRENYL-TEICHOIC ACID--PEPTIDOGLYCAN TEICHOIC ACID TRANSFERASE TAGU"/>
    <property type="match status" value="1"/>
</dbReference>
<evidence type="ECO:0000259" key="3">
    <source>
        <dbReference type="Pfam" id="PF03816"/>
    </source>
</evidence>
<feature type="domain" description="Cell envelope-related transcriptional attenuator" evidence="3">
    <location>
        <begin position="95"/>
        <end position="250"/>
    </location>
</feature>
<dbReference type="RefSeq" id="WP_189296482.1">
    <property type="nucleotide sequence ID" value="NZ_BMRP01000002.1"/>
</dbReference>
<keyword evidence="5" id="KW-1185">Reference proteome</keyword>
<sequence>MDFARRRTPQRPTARSRRIRFAAWTAAAALTAAGVGGWLLYAGLDHNRTTTDVDAALGGERPPRAATGALNILLLGSDSRAGQNQRYGTDEGSARSDTAMLVHLARERTRAVVVSIPRDTMVDRPACPLPGGGTARAEGPVMVNTAFEVGGPACAVKTVEQLGQVRIDHVISVDFNGFKELVDAVGGVRITTDTPIHDRYSHLDLGAGSHLLDGEQALGLVRTRHGVGDGSDLARIRLQQAFMTALARQLTGSGLLTDPVRLYKVADTATRAITTDQGLSSVSDLLGLARSLAGLKPSDTEFRTLPVGPYPPDHNRAAVKQPEAAALWRAIRNDTPAPAREK</sequence>
<keyword evidence="2" id="KW-1133">Transmembrane helix</keyword>
<reference evidence="5" key="1">
    <citation type="journal article" date="2019" name="Int. J. Syst. Evol. Microbiol.">
        <title>The Global Catalogue of Microorganisms (GCM) 10K type strain sequencing project: providing services to taxonomists for standard genome sequencing and annotation.</title>
        <authorList>
            <consortium name="The Broad Institute Genomics Platform"/>
            <consortium name="The Broad Institute Genome Sequencing Center for Infectious Disease"/>
            <person name="Wu L."/>
            <person name="Ma J."/>
        </authorList>
    </citation>
    <scope>NUCLEOTIDE SEQUENCE [LARGE SCALE GENOMIC DNA]</scope>
    <source>
        <strain evidence="5">JCM 3399</strain>
    </source>
</reference>
<evidence type="ECO:0000313" key="5">
    <source>
        <dbReference type="Proteomes" id="UP000654471"/>
    </source>
</evidence>